<dbReference type="InterPro" id="IPR006059">
    <property type="entry name" value="SBP"/>
</dbReference>
<keyword evidence="1" id="KW-1003">Cell membrane</keyword>
<protein>
    <submittedName>
        <fullName evidence="8">Carbohydrate ABC transporter substrate-binding protein, CUT1 family</fullName>
    </submittedName>
</protein>
<reference evidence="8 9" key="1">
    <citation type="submission" date="2016-11" db="EMBL/GenBank/DDBJ databases">
        <authorList>
            <person name="Jaros S."/>
            <person name="Januszkiewicz K."/>
            <person name="Wedrychowicz H."/>
        </authorList>
    </citation>
    <scope>NUCLEOTIDE SEQUENCE [LARGE SCALE GENOMIC DNA]</scope>
    <source>
        <strain evidence="8 9">CGMCC 1.10681</strain>
    </source>
</reference>
<keyword evidence="3" id="KW-0472">Membrane</keyword>
<evidence type="ECO:0000313" key="8">
    <source>
        <dbReference type="EMBL" id="SHN36201.1"/>
    </source>
</evidence>
<keyword evidence="9" id="KW-1185">Reference proteome</keyword>
<dbReference type="CDD" id="cd13580">
    <property type="entry name" value="PBP2_AlgQ_like_1"/>
    <property type="match status" value="1"/>
</dbReference>
<dbReference type="RefSeq" id="WP_084543532.1">
    <property type="nucleotide sequence ID" value="NZ_FRCZ01000010.1"/>
</dbReference>
<dbReference type="Pfam" id="PF01547">
    <property type="entry name" value="SBP_bac_1"/>
    <property type="match status" value="1"/>
</dbReference>
<evidence type="ECO:0000256" key="2">
    <source>
        <dbReference type="ARBA" id="ARBA00022729"/>
    </source>
</evidence>
<dbReference type="SUPFAM" id="SSF53850">
    <property type="entry name" value="Periplasmic binding protein-like II"/>
    <property type="match status" value="1"/>
</dbReference>
<dbReference type="OrthoDB" id="9787283at2"/>
<dbReference type="PANTHER" id="PTHR43649:SF33">
    <property type="entry name" value="POLYGALACTURONAN_RHAMNOGALACTURONAN-BINDING PROTEIN YTCQ"/>
    <property type="match status" value="1"/>
</dbReference>
<evidence type="ECO:0000313" key="9">
    <source>
        <dbReference type="Proteomes" id="UP000184184"/>
    </source>
</evidence>
<accession>A0A1M7QWF6</accession>
<feature type="chain" id="PRO_5039113666" evidence="7">
    <location>
        <begin position="22"/>
        <end position="517"/>
    </location>
</feature>
<evidence type="ECO:0000256" key="1">
    <source>
        <dbReference type="ARBA" id="ARBA00022475"/>
    </source>
</evidence>
<gene>
    <name evidence="8" type="ORF">SAMN05216179_3694</name>
</gene>
<feature type="region of interest" description="Disordered" evidence="6">
    <location>
        <begin position="24"/>
        <end position="58"/>
    </location>
</feature>
<proteinExistence type="predicted"/>
<evidence type="ECO:0000256" key="3">
    <source>
        <dbReference type="ARBA" id="ARBA00023136"/>
    </source>
</evidence>
<dbReference type="Gene3D" id="3.40.190.10">
    <property type="entry name" value="Periplasmic binding protein-like II"/>
    <property type="match status" value="2"/>
</dbReference>
<dbReference type="AlphaFoldDB" id="A0A1M7QWF6"/>
<dbReference type="PANTHER" id="PTHR43649">
    <property type="entry name" value="ARABINOSE-BINDING PROTEIN-RELATED"/>
    <property type="match status" value="1"/>
</dbReference>
<feature type="compositionally biased region" description="Acidic residues" evidence="6">
    <location>
        <begin position="42"/>
        <end position="58"/>
    </location>
</feature>
<dbReference type="PROSITE" id="PS51257">
    <property type="entry name" value="PROKAR_LIPOPROTEIN"/>
    <property type="match status" value="1"/>
</dbReference>
<evidence type="ECO:0000256" key="4">
    <source>
        <dbReference type="ARBA" id="ARBA00023139"/>
    </source>
</evidence>
<sequence>MEKSKSLLLLLFTLLFSVMLAACSDDSDSSSSSEGNGNDSSSETESDGGEASGDSEEPYEISIMTNAYTPEPPTPESPAWQAIEDFTNTELDITYVPSSNYDERFNITLASGDLPSMILTNKTSSFINAVNDGAFWDLTDYLDDYENLSQMNDIVKNNISIDGKIYGLYRARPLGRMAVSIRQDWLDNLGMETPTTTEEFYDVMYAFTHDDPDGNGQDDTLGTIVSEYPGPWDIMQTWFGVPNKWGENEDGTLYPYFQDPAYKEALDYFKRMYDDGLVNDDFAVMDPAKWHDAYVNGEAGTVVDVADAASRNRDKMVEADPSLEGSVDVFGAVEGPNGLHHLPTSGYNMMYAISTTAVETEEELHKVLQFMDDMNTEEGQKLGYNGVEGTHYEMKDGEFVPTTDQALIYEYEDLNQLLMFVPEDRYLTEPVDDLTKKEEEVLAENEEIVVGNPAEPLVSEVYSRQGQQLDNIILDARVQYIVGQIDEAGLEEAEQLWMNSGGKEYIEEINQLYQESQ</sequence>
<dbReference type="InterPro" id="IPR050490">
    <property type="entry name" value="Bact_solute-bd_prot1"/>
</dbReference>
<organism evidence="8 9">
    <name type="scientific">Gracilibacillus kekensis</name>
    <dbReference type="NCBI Taxonomy" id="1027249"/>
    <lineage>
        <taxon>Bacteria</taxon>
        <taxon>Bacillati</taxon>
        <taxon>Bacillota</taxon>
        <taxon>Bacilli</taxon>
        <taxon>Bacillales</taxon>
        <taxon>Bacillaceae</taxon>
        <taxon>Gracilibacillus</taxon>
    </lineage>
</organism>
<dbReference type="STRING" id="1027249.SAMN05216179_3694"/>
<evidence type="ECO:0000256" key="5">
    <source>
        <dbReference type="ARBA" id="ARBA00023288"/>
    </source>
</evidence>
<evidence type="ECO:0000256" key="7">
    <source>
        <dbReference type="SAM" id="SignalP"/>
    </source>
</evidence>
<evidence type="ECO:0000256" key="6">
    <source>
        <dbReference type="SAM" id="MobiDB-lite"/>
    </source>
</evidence>
<name>A0A1M7QWF6_9BACI</name>
<keyword evidence="2 7" id="KW-0732">Signal</keyword>
<keyword evidence="4" id="KW-0564">Palmitate</keyword>
<dbReference type="EMBL" id="FRCZ01000010">
    <property type="protein sequence ID" value="SHN36201.1"/>
    <property type="molecule type" value="Genomic_DNA"/>
</dbReference>
<feature type="compositionally biased region" description="Low complexity" evidence="6">
    <location>
        <begin position="29"/>
        <end position="41"/>
    </location>
</feature>
<keyword evidence="5" id="KW-0449">Lipoprotein</keyword>
<dbReference type="Proteomes" id="UP000184184">
    <property type="component" value="Unassembled WGS sequence"/>
</dbReference>
<feature type="signal peptide" evidence="7">
    <location>
        <begin position="1"/>
        <end position="21"/>
    </location>
</feature>